<dbReference type="AlphaFoldDB" id="A0A3G6J891"/>
<accession>A0A3G6J891</accession>
<dbReference type="PANTHER" id="PTHR11122:SF13">
    <property type="entry name" value="GLUCOSE-6-PHOSPHATE 1-EPIMERASE"/>
    <property type="match status" value="1"/>
</dbReference>
<keyword evidence="1" id="KW-0413">Isomerase</keyword>
<sequence>MSFVNAASHELLANASLKISPAGGHITSASTGDGEIFYLSSNANFGVGESIRGGVPVIAPWFGGLLGKEPSHGWARRELWEVSEKPTGFVAKIRHDDFCLELSALNDGDVVEIRLQATNRSSSPTTVQLALHPYFAVNDIEDTAIRGLGGTRALNQVTGEECSLPKEIRFDGQYDNIAHEARRAVIDDGQRRIEVSPIGADATVVWNPGEALAATMADVGEGEWKKFVCVEPALLGDNFKGVRLRSGDSAEVGMRIRVEAIEH</sequence>
<name>A0A3G6J891_9CORY</name>
<dbReference type="EC" id="5.1.3.15" evidence="1"/>
<dbReference type="SUPFAM" id="SSF74650">
    <property type="entry name" value="Galactose mutarotase-like"/>
    <property type="match status" value="1"/>
</dbReference>
<dbReference type="InterPro" id="IPR011013">
    <property type="entry name" value="Gal_mutarotase_sf_dom"/>
</dbReference>
<proteinExistence type="predicted"/>
<dbReference type="GO" id="GO:0005737">
    <property type="term" value="C:cytoplasm"/>
    <property type="evidence" value="ECO:0007669"/>
    <property type="project" value="TreeGrafter"/>
</dbReference>
<protein>
    <submittedName>
        <fullName evidence="1">Glucose-6-phosphate 1-epimerase</fullName>
        <ecNumber evidence="1">5.1.3.15</ecNumber>
    </submittedName>
</protein>
<evidence type="ECO:0000313" key="2">
    <source>
        <dbReference type="Proteomes" id="UP000271587"/>
    </source>
</evidence>
<dbReference type="InterPro" id="IPR008183">
    <property type="entry name" value="Aldose_1/G6P_1-epimerase"/>
</dbReference>
<dbReference type="Pfam" id="PF01263">
    <property type="entry name" value="Aldose_epim"/>
    <property type="match status" value="1"/>
</dbReference>
<dbReference type="PANTHER" id="PTHR11122">
    <property type="entry name" value="APOSPORY-ASSOCIATED PROTEIN C-RELATED"/>
    <property type="match status" value="1"/>
</dbReference>
<evidence type="ECO:0000313" key="1">
    <source>
        <dbReference type="EMBL" id="AZA12244.1"/>
    </source>
</evidence>
<dbReference type="InterPro" id="IPR014718">
    <property type="entry name" value="GH-type_carb-bd"/>
</dbReference>
<organism evidence="1 2">
    <name type="scientific">Corynebacterium gerontici</name>
    <dbReference type="NCBI Taxonomy" id="2079234"/>
    <lineage>
        <taxon>Bacteria</taxon>
        <taxon>Bacillati</taxon>
        <taxon>Actinomycetota</taxon>
        <taxon>Actinomycetes</taxon>
        <taxon>Mycobacteriales</taxon>
        <taxon>Corynebacteriaceae</taxon>
        <taxon>Corynebacterium</taxon>
    </lineage>
</organism>
<dbReference type="RefSeq" id="WP_123935446.1">
    <property type="nucleotide sequence ID" value="NZ_CP033897.1"/>
</dbReference>
<dbReference type="Proteomes" id="UP000271587">
    <property type="component" value="Chromosome"/>
</dbReference>
<dbReference type="EMBL" id="CP033897">
    <property type="protein sequence ID" value="AZA12244.1"/>
    <property type="molecule type" value="Genomic_DNA"/>
</dbReference>
<dbReference type="Gene3D" id="2.70.98.10">
    <property type="match status" value="1"/>
</dbReference>
<reference evidence="1 2" key="1">
    <citation type="submission" date="2018-11" db="EMBL/GenBank/DDBJ databases">
        <authorList>
            <person name="Kleinhagauer T."/>
            <person name="Glaeser S.P."/>
            <person name="Spergser J."/>
            <person name="Ruckert C."/>
            <person name="Kaempfer P."/>
            <person name="Busse H.-J."/>
        </authorList>
    </citation>
    <scope>NUCLEOTIDE SEQUENCE [LARGE SCALE GENOMIC DNA]</scope>
    <source>
        <strain evidence="1 2">W8</strain>
    </source>
</reference>
<dbReference type="OrthoDB" id="9790727at2"/>
<dbReference type="GO" id="GO:0030246">
    <property type="term" value="F:carbohydrate binding"/>
    <property type="evidence" value="ECO:0007669"/>
    <property type="project" value="InterPro"/>
</dbReference>
<keyword evidence="2" id="KW-1185">Reference proteome</keyword>
<dbReference type="GO" id="GO:0047938">
    <property type="term" value="F:glucose-6-phosphate 1-epimerase activity"/>
    <property type="evidence" value="ECO:0007669"/>
    <property type="project" value="UniProtKB-EC"/>
</dbReference>
<dbReference type="KEGG" id="cgk:CGERO_09785"/>
<gene>
    <name evidence="1" type="primary">yeaD</name>
    <name evidence="1" type="ORF">CGERO_09785</name>
</gene>
<dbReference type="GO" id="GO:0005975">
    <property type="term" value="P:carbohydrate metabolic process"/>
    <property type="evidence" value="ECO:0007669"/>
    <property type="project" value="InterPro"/>
</dbReference>